<feature type="compositionally biased region" description="Low complexity" evidence="4">
    <location>
        <begin position="11"/>
        <end position="29"/>
    </location>
</feature>
<evidence type="ECO:0000256" key="4">
    <source>
        <dbReference type="SAM" id="MobiDB-lite"/>
    </source>
</evidence>
<proteinExistence type="predicted"/>
<dbReference type="GO" id="GO:0016491">
    <property type="term" value="F:oxidoreductase activity"/>
    <property type="evidence" value="ECO:0007669"/>
    <property type="project" value="UniProtKB-KW"/>
</dbReference>
<evidence type="ECO:0000313" key="6">
    <source>
        <dbReference type="Proteomes" id="UP000000768"/>
    </source>
</evidence>
<dbReference type="EMBL" id="CM000762">
    <property type="protein sequence ID" value="OQU86744.1"/>
    <property type="molecule type" value="Genomic_DNA"/>
</dbReference>
<dbReference type="Proteomes" id="UP000000768">
    <property type="component" value="Chromosome 3"/>
</dbReference>
<gene>
    <name evidence="5" type="ORF">SORBI_3003G138200</name>
</gene>
<feature type="region of interest" description="Disordered" evidence="4">
    <location>
        <begin position="1"/>
        <end position="62"/>
    </location>
</feature>
<dbReference type="FunCoup" id="A0A1W0VX97">
    <property type="interactions" value="418"/>
</dbReference>
<organism evidence="5 6">
    <name type="scientific">Sorghum bicolor</name>
    <name type="common">Sorghum</name>
    <name type="synonym">Sorghum vulgare</name>
    <dbReference type="NCBI Taxonomy" id="4558"/>
    <lineage>
        <taxon>Eukaryota</taxon>
        <taxon>Viridiplantae</taxon>
        <taxon>Streptophyta</taxon>
        <taxon>Embryophyta</taxon>
        <taxon>Tracheophyta</taxon>
        <taxon>Spermatophyta</taxon>
        <taxon>Magnoliopsida</taxon>
        <taxon>Liliopsida</taxon>
        <taxon>Poales</taxon>
        <taxon>Poaceae</taxon>
        <taxon>PACMAD clade</taxon>
        <taxon>Panicoideae</taxon>
        <taxon>Andropogonodae</taxon>
        <taxon>Andropogoneae</taxon>
        <taxon>Sorghinae</taxon>
        <taxon>Sorghum</taxon>
    </lineage>
</organism>
<dbReference type="InterPro" id="IPR027443">
    <property type="entry name" value="IPNS-like_sf"/>
</dbReference>
<evidence type="ECO:0000256" key="1">
    <source>
        <dbReference type="ARBA" id="ARBA00022723"/>
    </source>
</evidence>
<reference evidence="5 6" key="1">
    <citation type="journal article" date="2009" name="Nature">
        <title>The Sorghum bicolor genome and the diversification of grasses.</title>
        <authorList>
            <person name="Paterson A.H."/>
            <person name="Bowers J.E."/>
            <person name="Bruggmann R."/>
            <person name="Dubchak I."/>
            <person name="Grimwood J."/>
            <person name="Gundlach H."/>
            <person name="Haberer G."/>
            <person name="Hellsten U."/>
            <person name="Mitros T."/>
            <person name="Poliakov A."/>
            <person name="Schmutz J."/>
            <person name="Spannagl M."/>
            <person name="Tang H."/>
            <person name="Wang X."/>
            <person name="Wicker T."/>
            <person name="Bharti A.K."/>
            <person name="Chapman J."/>
            <person name="Feltus F.A."/>
            <person name="Gowik U."/>
            <person name="Grigoriev I.V."/>
            <person name="Lyons E."/>
            <person name="Maher C.A."/>
            <person name="Martis M."/>
            <person name="Narechania A."/>
            <person name="Otillar R.P."/>
            <person name="Penning B.W."/>
            <person name="Salamov A.A."/>
            <person name="Wang Y."/>
            <person name="Zhang L."/>
            <person name="Carpita N.C."/>
            <person name="Freeling M."/>
            <person name="Gingle A.R."/>
            <person name="Hash C.T."/>
            <person name="Keller B."/>
            <person name="Klein P."/>
            <person name="Kresovich S."/>
            <person name="McCann M.C."/>
            <person name="Ming R."/>
            <person name="Peterson D.G."/>
            <person name="Mehboob-ur-Rahman"/>
            <person name="Ware D."/>
            <person name="Westhoff P."/>
            <person name="Mayer K.F."/>
            <person name="Messing J."/>
            <person name="Rokhsar D.S."/>
        </authorList>
    </citation>
    <scope>NUCLEOTIDE SEQUENCE [LARGE SCALE GENOMIC DNA]</scope>
    <source>
        <strain evidence="6">cv. BTx623</strain>
    </source>
</reference>
<dbReference type="Gramene" id="OQU86744">
    <property type="protein sequence ID" value="OQU86744"/>
    <property type="gene ID" value="SORBI_3003G138200"/>
</dbReference>
<keyword evidence="3" id="KW-0408">Iron</keyword>
<keyword evidence="2" id="KW-0560">Oxidoreductase</keyword>
<dbReference type="PANTHER" id="PTHR10209">
    <property type="entry name" value="OXIDOREDUCTASE, 2OG-FE II OXYGENASE FAMILY PROTEIN"/>
    <property type="match status" value="1"/>
</dbReference>
<evidence type="ECO:0000256" key="3">
    <source>
        <dbReference type="ARBA" id="ARBA00023004"/>
    </source>
</evidence>
<keyword evidence="1" id="KW-0479">Metal-binding</keyword>
<evidence type="ECO:0008006" key="7">
    <source>
        <dbReference type="Google" id="ProtNLM"/>
    </source>
</evidence>
<dbReference type="PANTHER" id="PTHR10209:SF874">
    <property type="entry name" value="2-OXOGLUTARATE (2OG) AND FE(II)-DEPENDENT OXYGENASE SUPERFAMILY PROTEIN"/>
    <property type="match status" value="1"/>
</dbReference>
<name>A0A1W0VX97_SORBI</name>
<dbReference type="InParanoid" id="A0A1W0VX97"/>
<dbReference type="AlphaFoldDB" id="A0A1W0VX97"/>
<dbReference type="Gene3D" id="2.60.120.330">
    <property type="entry name" value="B-lactam Antibiotic, Isopenicillin N Synthase, Chain"/>
    <property type="match status" value="1"/>
</dbReference>
<keyword evidence="6" id="KW-1185">Reference proteome</keyword>
<evidence type="ECO:0000313" key="5">
    <source>
        <dbReference type="EMBL" id="OQU86744.1"/>
    </source>
</evidence>
<feature type="compositionally biased region" description="Gly residues" evidence="4">
    <location>
        <begin position="1"/>
        <end position="10"/>
    </location>
</feature>
<dbReference type="FunFam" id="2.60.120.330:FF:000019">
    <property type="entry name" value="Predicted protein"/>
    <property type="match status" value="1"/>
</dbReference>
<evidence type="ECO:0000256" key="2">
    <source>
        <dbReference type="ARBA" id="ARBA00023002"/>
    </source>
</evidence>
<dbReference type="GO" id="GO:0046872">
    <property type="term" value="F:metal ion binding"/>
    <property type="evidence" value="ECO:0007669"/>
    <property type="project" value="UniProtKB-KW"/>
</dbReference>
<sequence>MSVTGTGTGISTGMDSPLGDGDGGNSSPDGGHGDGDGGIFVPTGTGMGSHPPMENSPLPSLVPLQPSWDERIFIQTGFRAHTSSFAPDPPLISTRISRAAPAPAPAPMDLPVVDLAPYLRAAAGDAAPAGEEELRTLCATVSASLRDTGALLVMDPRCSAADNDRFLDVVESYFARSADAKRLQERPHLHYQVGVTPEGVEVPRSLVDKNMQEKIRSMPEEFQPATPKGPDPKWRYMWRVGPRPANTRFKELNSEPVIPEGLPEWKETMDSWGSKMISAIEVVAEMAAIGFGLSKDAFTSLMKEGPHLLAPTGSDLQRHGSEGTVFAGFHYDLNFLTIHGRSRFPGLNIWLRNGKKMEVKVPVGCLLIQSGKQLEWLTGGDCLAGMHEVVVSKRTLDAIALAKEQNRSLWRVSSTLFAHIASDAILKPLGHFAEAPDAHSYPPICAGDYVEQELSVINLKGKDGV</sequence>
<accession>A0A1W0VX97</accession>
<dbReference type="ExpressionAtlas" id="A0A1W0VX97">
    <property type="expression patterns" value="baseline and differential"/>
</dbReference>
<reference evidence="6" key="2">
    <citation type="journal article" date="2018" name="Plant J.">
        <title>The Sorghum bicolor reference genome: improved assembly, gene annotations, a transcriptome atlas, and signatures of genome organization.</title>
        <authorList>
            <person name="McCormick R.F."/>
            <person name="Truong S.K."/>
            <person name="Sreedasyam A."/>
            <person name="Jenkins J."/>
            <person name="Shu S."/>
            <person name="Sims D."/>
            <person name="Kennedy M."/>
            <person name="Amirebrahimi M."/>
            <person name="Weers B.D."/>
            <person name="McKinley B."/>
            <person name="Mattison A."/>
            <person name="Morishige D.T."/>
            <person name="Grimwood J."/>
            <person name="Schmutz J."/>
            <person name="Mullet J.E."/>
        </authorList>
    </citation>
    <scope>NUCLEOTIDE SEQUENCE [LARGE SCALE GENOMIC DNA]</scope>
    <source>
        <strain evidence="6">cv. BTx623</strain>
    </source>
</reference>
<dbReference type="SUPFAM" id="SSF51197">
    <property type="entry name" value="Clavaminate synthase-like"/>
    <property type="match status" value="1"/>
</dbReference>
<protein>
    <recommendedName>
        <fullName evidence="7">Non-haem dioxygenase N-terminal domain-containing protein</fullName>
    </recommendedName>
</protein>